<dbReference type="GO" id="GO:0004180">
    <property type="term" value="F:carboxypeptidase activity"/>
    <property type="evidence" value="ECO:0007669"/>
    <property type="project" value="UniProtKB-KW"/>
</dbReference>
<dbReference type="InterPro" id="IPR001333">
    <property type="entry name" value="Peptidase_M32_Taq"/>
</dbReference>
<dbReference type="RefSeq" id="WP_382420820.1">
    <property type="nucleotide sequence ID" value="NZ_JBHSCW010000001.1"/>
</dbReference>
<gene>
    <name evidence="2" type="ORF">ACFOW6_02880</name>
</gene>
<keyword evidence="1 2" id="KW-0121">Carboxypeptidase</keyword>
<dbReference type="PIRSF" id="PIRSF006615">
    <property type="entry name" value="Zn_crbxpep_Taq"/>
    <property type="match status" value="1"/>
</dbReference>
<sequence length="497" mass="55865">MSAYQQLQQRFKRHGCLEDALAVLHWDTATNMPSGGAEVRSEQSAELEVMQHELLTAPETGDLLAQAAEDGEQLDAWQVSNLREMQRLWRHATAVPADLVDALSRASQRCEMIWREARPASNYAQVQPALQEVLDLTRDKARAKADALGCSLYDSLLDQYEPGGSSAQIDGIFDDLAGFLPDVLPQVLERQAREPAPHQPQGPFPVDRQEALGRRLMKTLGFDFNHGRLDQSLHPFCGGVPDDLRLTTRYDETDFVSSLMGILHETGHALYERGLPVDWRHQPVGQARGMALHESQSLMVEMQACRGDAFLSYLAPLLAETFGGPAEVWQSENLARIYRHVEPGFIRVDADEVTYPAHVILRYRLEKALIEGDMELGELPAAWNAGMKDLLGIEPPEDRLGCLQDIHWYAGEWGYFPTYTLGAMIAAQLFDAARRENPQVETHLAQGDFSPLMGWLRQNVHAWGSFMDTSDLVQRVTGRPLDAEVFKTHLRQRYVET</sequence>
<organism evidence="2 3">
    <name type="scientific">Fodinicurvata halophila</name>
    <dbReference type="NCBI Taxonomy" id="1419723"/>
    <lineage>
        <taxon>Bacteria</taxon>
        <taxon>Pseudomonadati</taxon>
        <taxon>Pseudomonadota</taxon>
        <taxon>Alphaproteobacteria</taxon>
        <taxon>Rhodospirillales</taxon>
        <taxon>Rhodovibrionaceae</taxon>
        <taxon>Fodinicurvata</taxon>
    </lineage>
</organism>
<dbReference type="EC" id="3.4.17.19" evidence="1"/>
<protein>
    <recommendedName>
        <fullName evidence="1">Metal-dependent carboxypeptidase</fullName>
        <ecNumber evidence="1">3.4.17.19</ecNumber>
    </recommendedName>
</protein>
<keyword evidence="1 2" id="KW-0378">Hydrolase</keyword>
<evidence type="ECO:0000313" key="3">
    <source>
        <dbReference type="Proteomes" id="UP001595799"/>
    </source>
</evidence>
<comment type="similarity">
    <text evidence="1">Belongs to the peptidase M32 family.</text>
</comment>
<proteinExistence type="inferred from homology"/>
<evidence type="ECO:0000313" key="2">
    <source>
        <dbReference type="EMBL" id="MFC4350484.1"/>
    </source>
</evidence>
<comment type="function">
    <text evidence="1">Broad specificity carboxypetidase that releases amino acids sequentially from the C-terminus, including neutral, aromatic, polar and basic residues.</text>
</comment>
<keyword evidence="3" id="KW-1185">Reference proteome</keyword>
<comment type="caution">
    <text evidence="2">The sequence shown here is derived from an EMBL/GenBank/DDBJ whole genome shotgun (WGS) entry which is preliminary data.</text>
</comment>
<dbReference type="PROSITE" id="PS52034">
    <property type="entry name" value="PEPTIDASE_M32"/>
    <property type="match status" value="1"/>
</dbReference>
<evidence type="ECO:0000256" key="1">
    <source>
        <dbReference type="PIRNR" id="PIRNR006615"/>
    </source>
</evidence>
<keyword evidence="1" id="KW-0479">Metal-binding</keyword>
<dbReference type="PRINTS" id="PR00998">
    <property type="entry name" value="CRBOXYPTASET"/>
</dbReference>
<keyword evidence="1" id="KW-0645">Protease</keyword>
<comment type="catalytic activity">
    <reaction evidence="1">
        <text>Release of a C-terminal amino acid with broad specificity, except for -Pro.</text>
        <dbReference type="EC" id="3.4.17.19"/>
    </reaction>
</comment>
<dbReference type="Gene3D" id="1.10.1370.30">
    <property type="match status" value="1"/>
</dbReference>
<dbReference type="CDD" id="cd06460">
    <property type="entry name" value="M32_Taq"/>
    <property type="match status" value="1"/>
</dbReference>
<dbReference type="SUPFAM" id="SSF55486">
    <property type="entry name" value="Metalloproteases ('zincins'), catalytic domain"/>
    <property type="match status" value="1"/>
</dbReference>
<keyword evidence="1" id="KW-0482">Metalloprotease</keyword>
<reference evidence="3" key="1">
    <citation type="journal article" date="2019" name="Int. J. Syst. Evol. Microbiol.">
        <title>The Global Catalogue of Microorganisms (GCM) 10K type strain sequencing project: providing services to taxonomists for standard genome sequencing and annotation.</title>
        <authorList>
            <consortium name="The Broad Institute Genomics Platform"/>
            <consortium name="The Broad Institute Genome Sequencing Center for Infectious Disease"/>
            <person name="Wu L."/>
            <person name="Ma J."/>
        </authorList>
    </citation>
    <scope>NUCLEOTIDE SEQUENCE [LARGE SCALE GENOMIC DNA]</scope>
    <source>
        <strain evidence="3">CECT 8472</strain>
    </source>
</reference>
<dbReference type="Pfam" id="PF02074">
    <property type="entry name" value="Peptidase_M32"/>
    <property type="match status" value="1"/>
</dbReference>
<accession>A0ABV8UGT6</accession>
<dbReference type="Proteomes" id="UP001595799">
    <property type="component" value="Unassembled WGS sequence"/>
</dbReference>
<dbReference type="EMBL" id="JBHSCW010000001">
    <property type="protein sequence ID" value="MFC4350484.1"/>
    <property type="molecule type" value="Genomic_DNA"/>
</dbReference>
<dbReference type="PANTHER" id="PTHR34217:SF1">
    <property type="entry name" value="CARBOXYPEPTIDASE 1"/>
    <property type="match status" value="1"/>
</dbReference>
<dbReference type="PANTHER" id="PTHR34217">
    <property type="entry name" value="METAL-DEPENDENT CARBOXYPEPTIDASE"/>
    <property type="match status" value="1"/>
</dbReference>
<name>A0ABV8UGT6_9PROT</name>